<dbReference type="Gene3D" id="3.40.1440.60">
    <property type="entry name" value="PriA, 3(prime) DNA-binding domain"/>
    <property type="match status" value="1"/>
</dbReference>
<dbReference type="InterPro" id="IPR005259">
    <property type="entry name" value="PriA"/>
</dbReference>
<dbReference type="HOGENOM" id="CLU_013353_3_1_9"/>
<dbReference type="GO" id="GO:0016887">
    <property type="term" value="F:ATP hydrolysis activity"/>
    <property type="evidence" value="ECO:0007669"/>
    <property type="project" value="RHEA"/>
</dbReference>
<comment type="subunit">
    <text evidence="12">Component of the replication restart primosome.</text>
</comment>
<dbReference type="EC" id="5.6.2.4" evidence="12"/>
<dbReference type="CDD" id="cd18804">
    <property type="entry name" value="SF2_C_priA"/>
    <property type="match status" value="1"/>
</dbReference>
<evidence type="ECO:0000256" key="6">
    <source>
        <dbReference type="ARBA" id="ARBA00022806"/>
    </source>
</evidence>
<dbReference type="GO" id="GO:1990077">
    <property type="term" value="C:primosome complex"/>
    <property type="evidence" value="ECO:0007669"/>
    <property type="project" value="UniProtKB-UniRule"/>
</dbReference>
<evidence type="ECO:0000256" key="10">
    <source>
        <dbReference type="ARBA" id="ARBA00023235"/>
    </source>
</evidence>
<comment type="similarity">
    <text evidence="12">Belongs to the helicase family. PriA subfamily.</text>
</comment>
<sequence>MGNPYNREIQSSSLAFQEGREESMKTADVFVNIPVKSIARAYTYRVPEELSKIEAGWRVFVPFGSRKVEGFVVETHELAAAPENITLKDVIAAVDEECWFSPQMIEIARWLSDFYLCSLAEIMRLFMPGKSGLRITVRYEADESQPDHMMLAMRGCRAIYDTLLREGPQKKAELRRALPEWQEELDDLLAKLLKYHIVRKVYEAQKRDAAQYEKIVVLCGEVTPGLLDSYRRKKAQAHLLELLQQTPEVPLAALKAQHVSLATVHNLEAAGLAEIRQRRVLRDSYRDARASKEEVALTEDQQQVVAQVYPAIDAARYQGFLLKGVTGSGKTQVYIELAERVRAAGRRVIVLVPEIALTGQVVMAFKSYFPDDLVVVHSRLSLAERNDAILRVRRNEAGIIIGARSALFTPADDIGLVILDEEQDMSYKQDESPRYHARVVAEKIARVHGAVLLLGSATPSLESYFRAAQGELTLLVMPRRIGDIPLPVIHCVDMRQELRMGNRHIISRALQELIEKTIARHQQVIIMLNRRGFSTFVMCRSCGEVIRCRHCGLPLVYHRNGQLKCHHCDVQEPVPDVCPKCGSRYIKYFGSGTEKLEQELAALVPSARVIRMDRDTTTTKFAHQEILESFRRGEYDILLGTQMVAKGHDIPNVTAVGIISADSSLNMPDFRAAERCFMLITQTAGRAGRHETRGQVVIQTYNPTHYAVTCGIRQDYEGFFHKEIALRQELFYPPYSRLVKLLYQNASEVKAKAEAEALVKSFELAFAGREGHQVIGPAPAVIACFRGIYRFVVLIKTADLPAVHDFLKEQQLHLRADVAIDIDPITMF</sequence>
<dbReference type="AlphaFoldDB" id="C9KIM0"/>
<dbReference type="InterPro" id="IPR041222">
    <property type="entry name" value="PriA_3primeBD"/>
</dbReference>
<evidence type="ECO:0000256" key="2">
    <source>
        <dbReference type="ARBA" id="ARBA00022705"/>
    </source>
</evidence>
<keyword evidence="5 12" id="KW-0378">Hydrolase</keyword>
<feature type="binding site" evidence="12">
    <location>
        <position position="565"/>
    </location>
    <ligand>
        <name>Zn(2+)</name>
        <dbReference type="ChEBI" id="CHEBI:29105"/>
        <label>2</label>
    </ligand>
</feature>
<evidence type="ECO:0000256" key="3">
    <source>
        <dbReference type="ARBA" id="ARBA00022723"/>
    </source>
</evidence>
<reference evidence="15" key="1">
    <citation type="submission" date="2009-09" db="EMBL/GenBank/DDBJ databases">
        <authorList>
            <person name="Weinstock G."/>
            <person name="Sodergren E."/>
            <person name="Clifton S."/>
            <person name="Fulton L."/>
            <person name="Fulton B."/>
            <person name="Courtney L."/>
            <person name="Fronick C."/>
            <person name="Harrison M."/>
            <person name="Strong C."/>
            <person name="Farmer C."/>
            <person name="Delahaunty K."/>
            <person name="Markovic C."/>
            <person name="Hall O."/>
            <person name="Minx P."/>
            <person name="Tomlinson C."/>
            <person name="Mitreva M."/>
            <person name="Nelson J."/>
            <person name="Hou S."/>
            <person name="Wollam A."/>
            <person name="Pepin K.H."/>
            <person name="Johnson M."/>
            <person name="Bhonagiri V."/>
            <person name="Nash W.E."/>
            <person name="Warren W."/>
            <person name="Chinwalla A."/>
            <person name="Mardis E.R."/>
            <person name="Wilson R.K."/>
        </authorList>
    </citation>
    <scope>NUCLEOTIDE SEQUENCE [LARGE SCALE GENOMIC DNA]</scope>
    <source>
        <strain evidence="15">DSM 20544</strain>
    </source>
</reference>
<comment type="catalytic activity">
    <reaction evidence="11 12">
        <text>ATP + H2O = ADP + phosphate + H(+)</text>
        <dbReference type="Rhea" id="RHEA:13065"/>
        <dbReference type="ChEBI" id="CHEBI:15377"/>
        <dbReference type="ChEBI" id="CHEBI:15378"/>
        <dbReference type="ChEBI" id="CHEBI:30616"/>
        <dbReference type="ChEBI" id="CHEBI:43474"/>
        <dbReference type="ChEBI" id="CHEBI:456216"/>
        <dbReference type="EC" id="5.6.2.4"/>
    </reaction>
</comment>
<comment type="caution">
    <text evidence="15">The sequence shown here is derived from an EMBL/GenBank/DDBJ whole genome shotgun (WGS) entry which is preliminary data.</text>
</comment>
<dbReference type="eggNOG" id="COG1198">
    <property type="taxonomic scope" value="Bacteria"/>
</dbReference>
<evidence type="ECO:0000256" key="7">
    <source>
        <dbReference type="ARBA" id="ARBA00022833"/>
    </source>
</evidence>
<evidence type="ECO:0000256" key="4">
    <source>
        <dbReference type="ARBA" id="ARBA00022741"/>
    </source>
</evidence>
<gene>
    <name evidence="12 15" type="primary">priA</name>
    <name evidence="15" type="ORF">MITSMUL_03271</name>
</gene>
<dbReference type="Pfam" id="PF00271">
    <property type="entry name" value="Helicase_C"/>
    <property type="match status" value="1"/>
</dbReference>
<comment type="cofactor">
    <cofactor evidence="12">
        <name>Zn(2+)</name>
        <dbReference type="ChEBI" id="CHEBI:29105"/>
    </cofactor>
    <text evidence="12">Binds 2 zinc ions per subunit.</text>
</comment>
<keyword evidence="3 12" id="KW-0479">Metal-binding</keyword>
<dbReference type="Pfam" id="PF17764">
    <property type="entry name" value="PriA_3primeBD"/>
    <property type="match status" value="1"/>
</dbReference>
<evidence type="ECO:0000256" key="8">
    <source>
        <dbReference type="ARBA" id="ARBA00022840"/>
    </source>
</evidence>
<dbReference type="InterPro" id="IPR027417">
    <property type="entry name" value="P-loop_NTPase"/>
</dbReference>
<dbReference type="GO" id="GO:0003677">
    <property type="term" value="F:DNA binding"/>
    <property type="evidence" value="ECO:0007669"/>
    <property type="project" value="UniProtKB-UniRule"/>
</dbReference>
<dbReference type="PANTHER" id="PTHR30580:SF0">
    <property type="entry name" value="PRIMOSOMAL PROTEIN N"/>
    <property type="match status" value="1"/>
</dbReference>
<dbReference type="PATRIC" id="fig|500635.8.peg.183"/>
<dbReference type="HAMAP" id="MF_00983">
    <property type="entry name" value="PriA"/>
    <property type="match status" value="1"/>
</dbReference>
<keyword evidence="4 12" id="KW-0547">Nucleotide-binding</keyword>
<dbReference type="FunFam" id="3.40.50.300:FF:000489">
    <property type="entry name" value="Primosome assembly protein PriA"/>
    <property type="match status" value="1"/>
</dbReference>
<evidence type="ECO:0000313" key="16">
    <source>
        <dbReference type="Proteomes" id="UP000003671"/>
    </source>
</evidence>
<feature type="binding site" evidence="12">
    <location>
        <position position="542"/>
    </location>
    <ligand>
        <name>Zn(2+)</name>
        <dbReference type="ChEBI" id="CHEBI:29105"/>
        <label>1</label>
    </ligand>
</feature>
<dbReference type="STRING" id="500635.MITSMUL_03271"/>
<dbReference type="Pfam" id="PF00270">
    <property type="entry name" value="DEAD"/>
    <property type="match status" value="1"/>
</dbReference>
<organism evidence="15 16">
    <name type="scientific">Mitsuokella multacida DSM 20544</name>
    <dbReference type="NCBI Taxonomy" id="500635"/>
    <lineage>
        <taxon>Bacteria</taxon>
        <taxon>Bacillati</taxon>
        <taxon>Bacillota</taxon>
        <taxon>Negativicutes</taxon>
        <taxon>Selenomonadales</taxon>
        <taxon>Selenomonadaceae</taxon>
        <taxon>Mitsuokella</taxon>
    </lineage>
</organism>
<dbReference type="InterPro" id="IPR001650">
    <property type="entry name" value="Helicase_C-like"/>
</dbReference>
<dbReference type="Pfam" id="PF18074">
    <property type="entry name" value="PriA_C"/>
    <property type="match status" value="1"/>
</dbReference>
<evidence type="ECO:0000259" key="14">
    <source>
        <dbReference type="PROSITE" id="PS51194"/>
    </source>
</evidence>
<proteinExistence type="inferred from homology"/>
<keyword evidence="9 12" id="KW-0238">DNA-binding</keyword>
<dbReference type="PANTHER" id="PTHR30580">
    <property type="entry name" value="PRIMOSOMAL PROTEIN N"/>
    <property type="match status" value="1"/>
</dbReference>
<keyword evidence="16" id="KW-1185">Reference proteome</keyword>
<feature type="domain" description="Helicase C-terminal" evidence="14">
    <location>
        <begin position="573"/>
        <end position="742"/>
    </location>
</feature>
<dbReference type="GO" id="GO:0043138">
    <property type="term" value="F:3'-5' DNA helicase activity"/>
    <property type="evidence" value="ECO:0007669"/>
    <property type="project" value="UniProtKB-EC"/>
</dbReference>
<evidence type="ECO:0000256" key="9">
    <source>
        <dbReference type="ARBA" id="ARBA00023125"/>
    </source>
</evidence>
<evidence type="ECO:0000256" key="5">
    <source>
        <dbReference type="ARBA" id="ARBA00022801"/>
    </source>
</evidence>
<name>C9KIM0_9FIRM</name>
<keyword evidence="8 12" id="KW-0067">ATP-binding</keyword>
<evidence type="ECO:0000256" key="1">
    <source>
        <dbReference type="ARBA" id="ARBA00022515"/>
    </source>
</evidence>
<protein>
    <recommendedName>
        <fullName evidence="12">Replication restart protein PriA</fullName>
    </recommendedName>
    <alternativeName>
        <fullName evidence="12">ATP-dependent DNA helicase PriA</fullName>
        <ecNumber evidence="12">5.6.2.4</ecNumber>
    </alternativeName>
    <alternativeName>
        <fullName evidence="12">DNA 3'-5' helicase PriA</fullName>
    </alternativeName>
</protein>
<dbReference type="GO" id="GO:0006302">
    <property type="term" value="P:double-strand break repair"/>
    <property type="evidence" value="ECO:0007669"/>
    <property type="project" value="InterPro"/>
</dbReference>
<keyword evidence="1 12" id="KW-0639">Primosome</keyword>
<dbReference type="SUPFAM" id="SSF52540">
    <property type="entry name" value="P-loop containing nucleoside triphosphate hydrolases"/>
    <property type="match status" value="1"/>
</dbReference>
<dbReference type="GO" id="GO:0006270">
    <property type="term" value="P:DNA replication initiation"/>
    <property type="evidence" value="ECO:0007669"/>
    <property type="project" value="TreeGrafter"/>
</dbReference>
<evidence type="ECO:0000256" key="12">
    <source>
        <dbReference type="HAMAP-Rule" id="MF_00983"/>
    </source>
</evidence>
<comment type="function">
    <text evidence="12">Initiates the restart of stalled replication forks, which reloads the replicative helicase on sites other than the origin of replication. Recognizes and binds to abandoned replication forks and remodels them to uncover a helicase loading site. Promotes assembly of the primosome at these replication forks.</text>
</comment>
<dbReference type="GO" id="GO:0006269">
    <property type="term" value="P:DNA replication, synthesis of primer"/>
    <property type="evidence" value="ECO:0007669"/>
    <property type="project" value="UniProtKB-KW"/>
</dbReference>
<dbReference type="EMBL" id="ABWK02000001">
    <property type="protein sequence ID" value="EEX70133.1"/>
    <property type="molecule type" value="Genomic_DNA"/>
</dbReference>
<dbReference type="GO" id="GO:0008270">
    <property type="term" value="F:zinc ion binding"/>
    <property type="evidence" value="ECO:0007669"/>
    <property type="project" value="UniProtKB-UniRule"/>
</dbReference>
<feature type="binding site" evidence="12">
    <location>
        <position position="581"/>
    </location>
    <ligand>
        <name>Zn(2+)</name>
        <dbReference type="ChEBI" id="CHEBI:29105"/>
        <label>1</label>
    </ligand>
</feature>
<dbReference type="SMART" id="SM00490">
    <property type="entry name" value="HELICc"/>
    <property type="match status" value="1"/>
</dbReference>
<dbReference type="Gene3D" id="3.40.50.300">
    <property type="entry name" value="P-loop containing nucleotide triphosphate hydrolases"/>
    <property type="match status" value="2"/>
</dbReference>
<keyword evidence="2 12" id="KW-0235">DNA replication</keyword>
<dbReference type="NCBIfam" id="TIGR00595">
    <property type="entry name" value="priA"/>
    <property type="match status" value="1"/>
</dbReference>
<evidence type="ECO:0000259" key="13">
    <source>
        <dbReference type="PROSITE" id="PS51192"/>
    </source>
</evidence>
<feature type="binding site" evidence="12">
    <location>
        <position position="568"/>
    </location>
    <ligand>
        <name>Zn(2+)</name>
        <dbReference type="ChEBI" id="CHEBI:29105"/>
        <label>2</label>
    </ligand>
</feature>
<keyword evidence="7 12" id="KW-0862">Zinc</keyword>
<dbReference type="InterPro" id="IPR041236">
    <property type="entry name" value="PriA_C"/>
</dbReference>
<dbReference type="PROSITE" id="PS51194">
    <property type="entry name" value="HELICASE_CTER"/>
    <property type="match status" value="1"/>
</dbReference>
<dbReference type="InterPro" id="IPR014001">
    <property type="entry name" value="Helicase_ATP-bd"/>
</dbReference>
<dbReference type="GO" id="GO:0006310">
    <property type="term" value="P:DNA recombination"/>
    <property type="evidence" value="ECO:0007669"/>
    <property type="project" value="InterPro"/>
</dbReference>
<keyword evidence="6 12" id="KW-0347">Helicase</keyword>
<feature type="domain" description="Helicase ATP-binding" evidence="13">
    <location>
        <begin position="311"/>
        <end position="477"/>
    </location>
</feature>
<dbReference type="InterPro" id="IPR042115">
    <property type="entry name" value="PriA_3primeBD_sf"/>
</dbReference>
<dbReference type="InterPro" id="IPR011545">
    <property type="entry name" value="DEAD/DEAH_box_helicase_dom"/>
</dbReference>
<evidence type="ECO:0000313" key="15">
    <source>
        <dbReference type="EMBL" id="EEX70133.1"/>
    </source>
</evidence>
<keyword evidence="10 12" id="KW-0413">Isomerase</keyword>
<evidence type="ECO:0000256" key="11">
    <source>
        <dbReference type="ARBA" id="ARBA00048988"/>
    </source>
</evidence>
<accession>C9KIM0</accession>
<dbReference type="GO" id="GO:0005524">
    <property type="term" value="F:ATP binding"/>
    <property type="evidence" value="ECO:0007669"/>
    <property type="project" value="UniProtKB-UniRule"/>
</dbReference>
<feature type="binding site" evidence="12">
    <location>
        <position position="578"/>
    </location>
    <ligand>
        <name>Zn(2+)</name>
        <dbReference type="ChEBI" id="CHEBI:29105"/>
        <label>1</label>
    </ligand>
</feature>
<dbReference type="SMART" id="SM00487">
    <property type="entry name" value="DEXDc"/>
    <property type="match status" value="1"/>
</dbReference>
<feature type="binding site" evidence="12">
    <location>
        <position position="539"/>
    </location>
    <ligand>
        <name>Zn(2+)</name>
        <dbReference type="ChEBI" id="CHEBI:29105"/>
        <label>1</label>
    </ligand>
</feature>
<dbReference type="PROSITE" id="PS51192">
    <property type="entry name" value="HELICASE_ATP_BIND_1"/>
    <property type="match status" value="1"/>
</dbReference>
<comment type="catalytic activity">
    <reaction evidence="12">
        <text>Couples ATP hydrolysis with the unwinding of duplex DNA by translocating in the 3'-5' direction.</text>
        <dbReference type="EC" id="5.6.2.4"/>
    </reaction>
</comment>
<feature type="binding site" evidence="12">
    <location>
        <position position="551"/>
    </location>
    <ligand>
        <name>Zn(2+)</name>
        <dbReference type="ChEBI" id="CHEBI:29105"/>
        <label>2</label>
    </ligand>
</feature>
<feature type="binding site" evidence="12">
    <location>
        <position position="548"/>
    </location>
    <ligand>
        <name>Zn(2+)</name>
        <dbReference type="ChEBI" id="CHEBI:29105"/>
        <label>2</label>
    </ligand>
</feature>
<dbReference type="Proteomes" id="UP000003671">
    <property type="component" value="Unassembled WGS sequence"/>
</dbReference>